<evidence type="ECO:0000256" key="8">
    <source>
        <dbReference type="ARBA" id="ARBA00022801"/>
    </source>
</evidence>
<sequence length="182" mass="20571">MKRHSIKNHCLNGARFVASPHYDARPDAEDINLLVIHCISLPEGEFGTPYVEQLFKGTLDTTAGSGFEPLAGLRVSAHLVIRRDGQLEQYVPFNQRAWHAGVSSYCGRRRCNDYSIGIELEGTDTSEYTEQQYQQLAAVSRTLLAEYPKLTRQRIVGHEHIARGRKTDPGTGFNWSYYLTNL</sequence>
<name>A0A432ZD30_9GAMM</name>
<comment type="catalytic activity">
    <reaction evidence="1">
        <text>Hydrolyzes the link between N-acetylmuramoyl residues and L-amino acid residues in certain cell-wall glycopeptides.</text>
        <dbReference type="EC" id="3.5.1.28"/>
    </reaction>
</comment>
<dbReference type="EMBL" id="PIQF01000002">
    <property type="protein sequence ID" value="RUO75865.1"/>
    <property type="molecule type" value="Genomic_DNA"/>
</dbReference>
<organism evidence="14 15">
    <name type="scientific">Idiomarina seosinensis</name>
    <dbReference type="NCBI Taxonomy" id="281739"/>
    <lineage>
        <taxon>Bacteria</taxon>
        <taxon>Pseudomonadati</taxon>
        <taxon>Pseudomonadota</taxon>
        <taxon>Gammaproteobacteria</taxon>
        <taxon>Alteromonadales</taxon>
        <taxon>Idiomarinaceae</taxon>
        <taxon>Idiomarina</taxon>
    </lineage>
</organism>
<evidence type="ECO:0000256" key="5">
    <source>
        <dbReference type="ARBA" id="ARBA00011901"/>
    </source>
</evidence>
<evidence type="ECO:0000256" key="4">
    <source>
        <dbReference type="ARBA" id="ARBA00007553"/>
    </source>
</evidence>
<dbReference type="Proteomes" id="UP000287908">
    <property type="component" value="Unassembled WGS sequence"/>
</dbReference>
<dbReference type="AlphaFoldDB" id="A0A432ZD30"/>
<proteinExistence type="inferred from homology"/>
<keyword evidence="15" id="KW-1185">Reference proteome</keyword>
<reference evidence="14 15" key="1">
    <citation type="journal article" date="2011" name="Front. Microbiol.">
        <title>Genomic signatures of strain selection and enhancement in Bacillus atrophaeus var. globigii, a historical biowarfare simulant.</title>
        <authorList>
            <person name="Gibbons H.S."/>
            <person name="Broomall S.M."/>
            <person name="McNew L.A."/>
            <person name="Daligault H."/>
            <person name="Chapman C."/>
            <person name="Bruce D."/>
            <person name="Karavis M."/>
            <person name="Krepps M."/>
            <person name="McGregor P.A."/>
            <person name="Hong C."/>
            <person name="Park K.H."/>
            <person name="Akmal A."/>
            <person name="Feldman A."/>
            <person name="Lin J.S."/>
            <person name="Chang W.E."/>
            <person name="Higgs B.W."/>
            <person name="Demirev P."/>
            <person name="Lindquist J."/>
            <person name="Liem A."/>
            <person name="Fochler E."/>
            <person name="Read T.D."/>
            <person name="Tapia R."/>
            <person name="Johnson S."/>
            <person name="Bishop-Lilly K.A."/>
            <person name="Detter C."/>
            <person name="Han C."/>
            <person name="Sozhamannan S."/>
            <person name="Rosenzweig C.N."/>
            <person name="Skowronski E.W."/>
        </authorList>
    </citation>
    <scope>NUCLEOTIDE SEQUENCE [LARGE SCALE GENOMIC DNA]</scope>
    <source>
        <strain evidence="14 15">CL-SP19</strain>
    </source>
</reference>
<dbReference type="GO" id="GO:0046872">
    <property type="term" value="F:metal ion binding"/>
    <property type="evidence" value="ECO:0007669"/>
    <property type="project" value="UniProtKB-KW"/>
</dbReference>
<dbReference type="GO" id="GO:0009254">
    <property type="term" value="P:peptidoglycan turnover"/>
    <property type="evidence" value="ECO:0007669"/>
    <property type="project" value="TreeGrafter"/>
</dbReference>
<evidence type="ECO:0000256" key="1">
    <source>
        <dbReference type="ARBA" id="ARBA00001561"/>
    </source>
</evidence>
<evidence type="ECO:0000256" key="10">
    <source>
        <dbReference type="ARBA" id="ARBA00023316"/>
    </source>
</evidence>
<dbReference type="GO" id="GO:0005737">
    <property type="term" value="C:cytoplasm"/>
    <property type="evidence" value="ECO:0007669"/>
    <property type="project" value="UniProtKB-SubCell"/>
</dbReference>
<protein>
    <recommendedName>
        <fullName evidence="11">1,6-anhydro-N-acetylmuramyl-L-alanine amidase AmpD</fullName>
        <ecNumber evidence="5">3.5.1.28</ecNumber>
    </recommendedName>
    <alternativeName>
        <fullName evidence="12">N-acetylmuramoyl-L-alanine amidase</fullName>
    </alternativeName>
</protein>
<dbReference type="PANTHER" id="PTHR30417">
    <property type="entry name" value="N-ACETYLMURAMOYL-L-ALANINE AMIDASE AMID"/>
    <property type="match status" value="1"/>
</dbReference>
<comment type="similarity">
    <text evidence="4">Belongs to the N-acetylmuramoyl-L-alanine amidase 2 family.</text>
</comment>
<keyword evidence="10" id="KW-0961">Cell wall biogenesis/degradation</keyword>
<dbReference type="SMART" id="SM00644">
    <property type="entry name" value="Ami_2"/>
    <property type="match status" value="1"/>
</dbReference>
<evidence type="ECO:0000256" key="6">
    <source>
        <dbReference type="ARBA" id="ARBA00022490"/>
    </source>
</evidence>
<dbReference type="GO" id="GO:0008745">
    <property type="term" value="F:N-acetylmuramoyl-L-alanine amidase activity"/>
    <property type="evidence" value="ECO:0007669"/>
    <property type="project" value="UniProtKB-EC"/>
</dbReference>
<evidence type="ECO:0000313" key="15">
    <source>
        <dbReference type="Proteomes" id="UP000287908"/>
    </source>
</evidence>
<dbReference type="NCBIfam" id="NF008758">
    <property type="entry name" value="PRK11789.1"/>
    <property type="match status" value="1"/>
</dbReference>
<gene>
    <name evidence="14" type="ORF">CWI81_06980</name>
</gene>
<dbReference type="EC" id="3.5.1.28" evidence="5"/>
<comment type="caution">
    <text evidence="14">The sequence shown here is derived from an EMBL/GenBank/DDBJ whole genome shotgun (WGS) entry which is preliminary data.</text>
</comment>
<comment type="subcellular location">
    <subcellularLocation>
        <location evidence="3">Cytoplasm</location>
    </subcellularLocation>
</comment>
<keyword evidence="7" id="KW-0479">Metal-binding</keyword>
<accession>A0A432ZD30</accession>
<dbReference type="RefSeq" id="WP_126784592.1">
    <property type="nucleotide sequence ID" value="NZ_PIQF01000002.1"/>
</dbReference>
<comment type="cofactor">
    <cofactor evidence="2">
        <name>Zn(2+)</name>
        <dbReference type="ChEBI" id="CHEBI:29105"/>
    </cofactor>
</comment>
<evidence type="ECO:0000256" key="7">
    <source>
        <dbReference type="ARBA" id="ARBA00022723"/>
    </source>
</evidence>
<keyword evidence="8" id="KW-0378">Hydrolase</keyword>
<dbReference type="Gene3D" id="3.40.80.10">
    <property type="entry name" value="Peptidoglycan recognition protein-like"/>
    <property type="match status" value="1"/>
</dbReference>
<dbReference type="GO" id="GO:0009253">
    <property type="term" value="P:peptidoglycan catabolic process"/>
    <property type="evidence" value="ECO:0007669"/>
    <property type="project" value="InterPro"/>
</dbReference>
<dbReference type="InterPro" id="IPR051206">
    <property type="entry name" value="NAMLAA_amidase_2"/>
</dbReference>
<evidence type="ECO:0000256" key="12">
    <source>
        <dbReference type="ARBA" id="ARBA00042615"/>
    </source>
</evidence>
<dbReference type="OrthoDB" id="9794842at2"/>
<dbReference type="SUPFAM" id="SSF55846">
    <property type="entry name" value="N-acetylmuramoyl-L-alanine amidase-like"/>
    <property type="match status" value="1"/>
</dbReference>
<keyword evidence="9" id="KW-0862">Zinc</keyword>
<evidence type="ECO:0000259" key="13">
    <source>
        <dbReference type="SMART" id="SM00644"/>
    </source>
</evidence>
<dbReference type="InterPro" id="IPR036505">
    <property type="entry name" value="Amidase/PGRP_sf"/>
</dbReference>
<evidence type="ECO:0000313" key="14">
    <source>
        <dbReference type="EMBL" id="RUO75865.1"/>
    </source>
</evidence>
<evidence type="ECO:0000256" key="2">
    <source>
        <dbReference type="ARBA" id="ARBA00001947"/>
    </source>
</evidence>
<evidence type="ECO:0000256" key="9">
    <source>
        <dbReference type="ARBA" id="ARBA00022833"/>
    </source>
</evidence>
<dbReference type="InterPro" id="IPR002502">
    <property type="entry name" value="Amidase_domain"/>
</dbReference>
<dbReference type="CDD" id="cd06583">
    <property type="entry name" value="PGRP"/>
    <property type="match status" value="1"/>
</dbReference>
<evidence type="ECO:0000256" key="3">
    <source>
        <dbReference type="ARBA" id="ARBA00004496"/>
    </source>
</evidence>
<feature type="domain" description="N-acetylmuramoyl-L-alanine amidase" evidence="13">
    <location>
        <begin position="19"/>
        <end position="170"/>
    </location>
</feature>
<keyword evidence="6" id="KW-0963">Cytoplasm</keyword>
<evidence type="ECO:0000256" key="11">
    <source>
        <dbReference type="ARBA" id="ARBA00039257"/>
    </source>
</evidence>
<dbReference type="Pfam" id="PF01510">
    <property type="entry name" value="Amidase_2"/>
    <property type="match status" value="1"/>
</dbReference>
<dbReference type="GO" id="GO:0071555">
    <property type="term" value="P:cell wall organization"/>
    <property type="evidence" value="ECO:0007669"/>
    <property type="project" value="UniProtKB-KW"/>
</dbReference>
<dbReference type="PANTHER" id="PTHR30417:SF4">
    <property type="entry name" value="1,6-ANHYDRO-N-ACETYLMURAMYL-L-ALANINE AMIDASE AMPD"/>
    <property type="match status" value="1"/>
</dbReference>